<reference evidence="2 3" key="1">
    <citation type="journal article" date="2016" name="Appl. Environ. Microbiol.">
        <title>Function and Phylogeny of Bacterial Butyryl Coenzyme A:Acetate Transferases and Their Diversity in the Proximal Colon of Swine.</title>
        <authorList>
            <person name="Trachsel J."/>
            <person name="Bayles D.O."/>
            <person name="Looft T."/>
            <person name="Levine U.Y."/>
            <person name="Allen H.K."/>
        </authorList>
    </citation>
    <scope>NUCLEOTIDE SEQUENCE [LARGE SCALE GENOMIC DNA]</scope>
    <source>
        <strain evidence="2 3">68-3-10</strain>
    </source>
</reference>
<feature type="transmembrane region" description="Helical" evidence="1">
    <location>
        <begin position="7"/>
        <end position="24"/>
    </location>
</feature>
<proteinExistence type="predicted"/>
<sequence>MNKKRLIPEILIFIAVVCAVWIFTTNDAFLYKTGVARITKVRSEYTGSRTGTDGSRSFREKYYRQTITAVMKNGSHKGETVTLTASFTSSGVYDTEYSAGDFIFVEALKASGDGLTGTVTGTKRDALVITILTILFGLFLLIGGRRGALTILSLVLNMAAFYVVLMLYTRGINMLVATIPMTVFFTAMLLFFMYGKSERTWISFVATLVTVAATTLIAAAVIRFGGRVDYDFMDYLNQPYEQRDANLIFLSEILVGCLGAVMDVVVTMVMTVDQIAETGQAPGRGDFIASCRAVGDDLIGTMIGLMFFTNIAASLPFFLLSLRNGIGLQTVIRYNIFFELARFLTGSIGVVLAIPVSASVAVYYYRRRMTQ</sequence>
<dbReference type="PANTHER" id="PTHR41771">
    <property type="entry name" value="MEMBRANE PROTEIN-RELATED"/>
    <property type="match status" value="1"/>
</dbReference>
<protein>
    <recommendedName>
        <fullName evidence="4">YibE/F family protein</fullName>
    </recommendedName>
</protein>
<dbReference type="STRING" id="1261640.BHK98_04300"/>
<feature type="transmembrane region" description="Helical" evidence="1">
    <location>
        <begin position="201"/>
        <end position="225"/>
    </location>
</feature>
<keyword evidence="1" id="KW-1133">Transmembrane helix</keyword>
<keyword evidence="1" id="KW-0812">Transmembrane</keyword>
<dbReference type="AlphaFoldDB" id="A0A1Q9JGS9"/>
<evidence type="ECO:0000313" key="2">
    <source>
        <dbReference type="EMBL" id="OLR55354.1"/>
    </source>
</evidence>
<dbReference type="Pfam" id="PF07907">
    <property type="entry name" value="YibE_F"/>
    <property type="match status" value="1"/>
</dbReference>
<dbReference type="OrthoDB" id="5753718at2"/>
<accession>A0A1Q9JGS9</accession>
<organism evidence="2 3">
    <name type="scientific">Hornefia porci</name>
    <dbReference type="NCBI Taxonomy" id="2652292"/>
    <lineage>
        <taxon>Bacteria</taxon>
        <taxon>Bacillati</taxon>
        <taxon>Bacillota</taxon>
        <taxon>Clostridia</taxon>
        <taxon>Peptostreptococcales</taxon>
        <taxon>Anaerovoracaceae</taxon>
        <taxon>Hornefia</taxon>
    </lineage>
</organism>
<evidence type="ECO:0000313" key="3">
    <source>
        <dbReference type="Proteomes" id="UP000187404"/>
    </source>
</evidence>
<comment type="caution">
    <text evidence="2">The sequence shown here is derived from an EMBL/GenBank/DDBJ whole genome shotgun (WGS) entry which is preliminary data.</text>
</comment>
<feature type="transmembrane region" description="Helical" evidence="1">
    <location>
        <begin position="149"/>
        <end position="168"/>
    </location>
</feature>
<feature type="transmembrane region" description="Helical" evidence="1">
    <location>
        <begin position="245"/>
        <end position="266"/>
    </location>
</feature>
<dbReference type="PANTHER" id="PTHR41771:SF1">
    <property type="entry name" value="MEMBRANE PROTEIN"/>
    <property type="match status" value="1"/>
</dbReference>
<gene>
    <name evidence="2" type="ORF">BHK98_04300</name>
</gene>
<evidence type="ECO:0000256" key="1">
    <source>
        <dbReference type="SAM" id="Phobius"/>
    </source>
</evidence>
<keyword evidence="1" id="KW-0472">Membrane</keyword>
<dbReference type="RefSeq" id="WP_075712349.1">
    <property type="nucleotide sequence ID" value="NZ_MJIE01000001.1"/>
</dbReference>
<feature type="transmembrane region" description="Helical" evidence="1">
    <location>
        <begin position="340"/>
        <end position="365"/>
    </location>
</feature>
<keyword evidence="3" id="KW-1185">Reference proteome</keyword>
<evidence type="ECO:0008006" key="4">
    <source>
        <dbReference type="Google" id="ProtNLM"/>
    </source>
</evidence>
<dbReference type="EMBL" id="MJIE01000001">
    <property type="protein sequence ID" value="OLR55354.1"/>
    <property type="molecule type" value="Genomic_DNA"/>
</dbReference>
<feature type="transmembrane region" description="Helical" evidence="1">
    <location>
        <begin position="174"/>
        <end position="194"/>
    </location>
</feature>
<feature type="transmembrane region" description="Helical" evidence="1">
    <location>
        <begin position="298"/>
        <end position="320"/>
    </location>
</feature>
<feature type="transmembrane region" description="Helical" evidence="1">
    <location>
        <begin position="126"/>
        <end position="142"/>
    </location>
</feature>
<dbReference type="Proteomes" id="UP000187404">
    <property type="component" value="Unassembled WGS sequence"/>
</dbReference>
<name>A0A1Q9JGS9_9FIRM</name>
<dbReference type="InterPro" id="IPR012507">
    <property type="entry name" value="YibE_F"/>
</dbReference>